<feature type="DNA-binding region" description="H-T-H motif" evidence="2">
    <location>
        <begin position="34"/>
        <end position="53"/>
    </location>
</feature>
<dbReference type="PANTHER" id="PTHR43479">
    <property type="entry name" value="ACREF/ENVCD OPERON REPRESSOR-RELATED"/>
    <property type="match status" value="1"/>
</dbReference>
<dbReference type="Pfam" id="PF00440">
    <property type="entry name" value="TetR_N"/>
    <property type="match status" value="1"/>
</dbReference>
<dbReference type="SUPFAM" id="SSF46689">
    <property type="entry name" value="Homeodomain-like"/>
    <property type="match status" value="1"/>
</dbReference>
<proteinExistence type="predicted"/>
<gene>
    <name evidence="4" type="ORF">M23134_07911</name>
</gene>
<protein>
    <submittedName>
        <fullName evidence="4">Transcriptional regulator, AcrR family, putative</fullName>
    </submittedName>
</protein>
<keyword evidence="1 2" id="KW-0238">DNA-binding</keyword>
<reference evidence="4 5" key="1">
    <citation type="submission" date="2007-01" db="EMBL/GenBank/DDBJ databases">
        <authorList>
            <person name="Haygood M."/>
            <person name="Podell S."/>
            <person name="Anderson C."/>
            <person name="Hopkinson B."/>
            <person name="Roe K."/>
            <person name="Barbeau K."/>
            <person name="Gaasterland T."/>
            <person name="Ferriera S."/>
            <person name="Johnson J."/>
            <person name="Kravitz S."/>
            <person name="Beeson K."/>
            <person name="Sutton G."/>
            <person name="Rogers Y.-H."/>
            <person name="Friedman R."/>
            <person name="Frazier M."/>
            <person name="Venter J.C."/>
        </authorList>
    </citation>
    <scope>NUCLEOTIDE SEQUENCE [LARGE SCALE GENOMIC DNA]</scope>
    <source>
        <strain evidence="4 5">ATCC 23134</strain>
    </source>
</reference>
<feature type="domain" description="HTH tetR-type" evidence="3">
    <location>
        <begin position="11"/>
        <end position="71"/>
    </location>
</feature>
<name>A1ZLQ9_MICM2</name>
<accession>A1ZLQ9</accession>
<keyword evidence="5" id="KW-1185">Reference proteome</keyword>
<evidence type="ECO:0000256" key="1">
    <source>
        <dbReference type="ARBA" id="ARBA00023125"/>
    </source>
</evidence>
<dbReference type="EMBL" id="AAWS01000014">
    <property type="protein sequence ID" value="EAY28813.1"/>
    <property type="molecule type" value="Genomic_DNA"/>
</dbReference>
<dbReference type="PRINTS" id="PR00455">
    <property type="entry name" value="HTHTETR"/>
</dbReference>
<evidence type="ECO:0000313" key="4">
    <source>
        <dbReference type="EMBL" id="EAY28813.1"/>
    </source>
</evidence>
<dbReference type="AlphaFoldDB" id="A1ZLQ9"/>
<dbReference type="InterPro" id="IPR001647">
    <property type="entry name" value="HTH_TetR"/>
</dbReference>
<evidence type="ECO:0000259" key="3">
    <source>
        <dbReference type="PROSITE" id="PS50977"/>
    </source>
</evidence>
<organism evidence="4 5">
    <name type="scientific">Microscilla marina ATCC 23134</name>
    <dbReference type="NCBI Taxonomy" id="313606"/>
    <lineage>
        <taxon>Bacteria</taxon>
        <taxon>Pseudomonadati</taxon>
        <taxon>Bacteroidota</taxon>
        <taxon>Cytophagia</taxon>
        <taxon>Cytophagales</taxon>
        <taxon>Microscillaceae</taxon>
        <taxon>Microscilla</taxon>
    </lineage>
</organism>
<evidence type="ECO:0000313" key="5">
    <source>
        <dbReference type="Proteomes" id="UP000004095"/>
    </source>
</evidence>
<dbReference type="Proteomes" id="UP000004095">
    <property type="component" value="Unassembled WGS sequence"/>
</dbReference>
<dbReference type="GO" id="GO:0003677">
    <property type="term" value="F:DNA binding"/>
    <property type="evidence" value="ECO:0007669"/>
    <property type="project" value="UniProtKB-UniRule"/>
</dbReference>
<dbReference type="InterPro" id="IPR050624">
    <property type="entry name" value="HTH-type_Tx_Regulator"/>
</dbReference>
<dbReference type="PROSITE" id="PS50977">
    <property type="entry name" value="HTH_TETR_2"/>
    <property type="match status" value="1"/>
</dbReference>
<dbReference type="InterPro" id="IPR023772">
    <property type="entry name" value="DNA-bd_HTH_TetR-type_CS"/>
</dbReference>
<dbReference type="Gene3D" id="1.10.357.10">
    <property type="entry name" value="Tetracycline Repressor, domain 2"/>
    <property type="match status" value="1"/>
</dbReference>
<evidence type="ECO:0000256" key="2">
    <source>
        <dbReference type="PROSITE-ProRule" id="PRU00335"/>
    </source>
</evidence>
<dbReference type="RefSeq" id="WP_002697606.1">
    <property type="nucleotide sequence ID" value="NZ_AAWS01000014.1"/>
</dbReference>
<dbReference type="InterPro" id="IPR009057">
    <property type="entry name" value="Homeodomain-like_sf"/>
</dbReference>
<dbReference type="PROSITE" id="PS01081">
    <property type="entry name" value="HTH_TETR_1"/>
    <property type="match status" value="1"/>
</dbReference>
<comment type="caution">
    <text evidence="4">The sequence shown here is derived from an EMBL/GenBank/DDBJ whole genome shotgun (WGS) entry which is preliminary data.</text>
</comment>
<sequence length="218" mass="25387">MPKTAFWKLPFAKQNHFIETSIEEFSNQSYENVSVKYISQQIGIAKGTLYKYFENKKDLYLFLVEYAITKKYQTIDRLLQQSNEDELSEVLLQIYTSTARFEVDFPVLSRFLYCVHREHPHHELGNLPQLLKKQACNHYRAILHDQQQKGNVRSDIPLEMLTFFVVQLGWGIRDYFLNNHSSAFIENESSKSKTGASLREIAHSFASQLTLLVNEGIA</sequence>
<dbReference type="PANTHER" id="PTHR43479:SF11">
    <property type="entry name" value="ACREF_ENVCD OPERON REPRESSOR-RELATED"/>
    <property type="match status" value="1"/>
</dbReference>
<dbReference type="OrthoDB" id="6430772at2"/>
<dbReference type="eggNOG" id="COG1309">
    <property type="taxonomic scope" value="Bacteria"/>
</dbReference>